<dbReference type="EMBL" id="FR915621">
    <property type="protein sequence ID" value="CDQ93634.1"/>
    <property type="molecule type" value="Genomic_DNA"/>
</dbReference>
<dbReference type="GO" id="GO:0005789">
    <property type="term" value="C:endoplasmic reticulum membrane"/>
    <property type="evidence" value="ECO:0007669"/>
    <property type="project" value="TreeGrafter"/>
</dbReference>
<name>A0A060YVV8_ONCMY</name>
<protein>
    <submittedName>
        <fullName evidence="7">Uncharacterized protein</fullName>
    </submittedName>
</protein>
<proteinExistence type="inferred from homology"/>
<dbReference type="GO" id="GO:1901097">
    <property type="term" value="P:negative regulation of autophagosome maturation"/>
    <property type="evidence" value="ECO:0007669"/>
    <property type="project" value="TreeGrafter"/>
</dbReference>
<evidence type="ECO:0000256" key="4">
    <source>
        <dbReference type="ARBA" id="ARBA00022989"/>
    </source>
</evidence>
<evidence type="ECO:0000256" key="5">
    <source>
        <dbReference type="ARBA" id="ARBA00023136"/>
    </source>
</evidence>
<keyword evidence="4 6" id="KW-1133">Transmembrane helix</keyword>
<keyword evidence="5 6" id="KW-0472">Membrane</keyword>
<accession>A0A060YVV8</accession>
<dbReference type="AlphaFoldDB" id="A0A060YVV8"/>
<evidence type="ECO:0000256" key="3">
    <source>
        <dbReference type="ARBA" id="ARBA00022692"/>
    </source>
</evidence>
<evidence type="ECO:0000256" key="1">
    <source>
        <dbReference type="ARBA" id="ARBA00004141"/>
    </source>
</evidence>
<gene>
    <name evidence="7" type="ORF">GSONMT00000298001</name>
</gene>
<dbReference type="InterPro" id="IPR019397">
    <property type="entry name" value="Uncharacterised_TMEM39"/>
</dbReference>
<reference evidence="7" key="1">
    <citation type="journal article" date="2014" name="Nat. Commun.">
        <title>The rainbow trout genome provides novel insights into evolution after whole-genome duplication in vertebrates.</title>
        <authorList>
            <person name="Berthelot C."/>
            <person name="Brunet F."/>
            <person name="Chalopin D."/>
            <person name="Juanchich A."/>
            <person name="Bernard M."/>
            <person name="Noel B."/>
            <person name="Bento P."/>
            <person name="Da Silva C."/>
            <person name="Labadie K."/>
            <person name="Alberti A."/>
            <person name="Aury J.M."/>
            <person name="Louis A."/>
            <person name="Dehais P."/>
            <person name="Bardou P."/>
            <person name="Montfort J."/>
            <person name="Klopp C."/>
            <person name="Cabau C."/>
            <person name="Gaspin C."/>
            <person name="Thorgaard G.H."/>
            <person name="Boussaha M."/>
            <person name="Quillet E."/>
            <person name="Guyomard R."/>
            <person name="Galiana D."/>
            <person name="Bobe J."/>
            <person name="Volff J.N."/>
            <person name="Genet C."/>
            <person name="Wincker P."/>
            <person name="Jaillon O."/>
            <person name="Roest Crollius H."/>
            <person name="Guiguen Y."/>
        </authorList>
    </citation>
    <scope>NUCLEOTIDE SEQUENCE [LARGE SCALE GENOMIC DNA]</scope>
</reference>
<dbReference type="STRING" id="8022.A0A060YVV8"/>
<organism evidence="7 8">
    <name type="scientific">Oncorhynchus mykiss</name>
    <name type="common">Rainbow trout</name>
    <name type="synonym">Salmo gairdneri</name>
    <dbReference type="NCBI Taxonomy" id="8022"/>
    <lineage>
        <taxon>Eukaryota</taxon>
        <taxon>Metazoa</taxon>
        <taxon>Chordata</taxon>
        <taxon>Craniata</taxon>
        <taxon>Vertebrata</taxon>
        <taxon>Euteleostomi</taxon>
        <taxon>Actinopterygii</taxon>
        <taxon>Neopterygii</taxon>
        <taxon>Teleostei</taxon>
        <taxon>Protacanthopterygii</taxon>
        <taxon>Salmoniformes</taxon>
        <taxon>Salmonidae</taxon>
        <taxon>Salmoninae</taxon>
        <taxon>Oncorhynchus</taxon>
    </lineage>
</organism>
<keyword evidence="3 6" id="KW-0812">Transmembrane</keyword>
<dbReference type="PaxDb" id="8022-A0A060YVV8"/>
<comment type="similarity">
    <text evidence="2">Belongs to the TMEM39 family.</text>
</comment>
<comment type="subcellular location">
    <subcellularLocation>
        <location evidence="1">Membrane</location>
        <topology evidence="1">Multi-pass membrane protein</topology>
    </subcellularLocation>
</comment>
<dbReference type="GO" id="GO:1902902">
    <property type="term" value="P:negative regulation of autophagosome assembly"/>
    <property type="evidence" value="ECO:0007669"/>
    <property type="project" value="TreeGrafter"/>
</dbReference>
<evidence type="ECO:0000313" key="7">
    <source>
        <dbReference type="EMBL" id="CDQ93634.1"/>
    </source>
</evidence>
<dbReference type="PANTHER" id="PTHR12995">
    <property type="entry name" value="FI21814P1"/>
    <property type="match status" value="1"/>
</dbReference>
<feature type="transmembrane region" description="Helical" evidence="6">
    <location>
        <begin position="25"/>
        <end position="48"/>
    </location>
</feature>
<evidence type="ECO:0000256" key="6">
    <source>
        <dbReference type="SAM" id="Phobius"/>
    </source>
</evidence>
<dbReference type="PANTHER" id="PTHR12995:SF3">
    <property type="entry name" value="TRANSMEMBRANE PROTEIN 39A"/>
    <property type="match status" value="1"/>
</dbReference>
<sequence length="65" mass="7364">MLARRLVWTIVSEASQTSPCSLVRYVVLIAARLSLLTLCGWVLCWTLVNLFKNHSVLNLLFLGYP</sequence>
<evidence type="ECO:0000256" key="2">
    <source>
        <dbReference type="ARBA" id="ARBA00010737"/>
    </source>
</evidence>
<reference evidence="7" key="2">
    <citation type="submission" date="2014-03" db="EMBL/GenBank/DDBJ databases">
        <authorList>
            <person name="Genoscope - CEA"/>
        </authorList>
    </citation>
    <scope>NUCLEOTIDE SEQUENCE</scope>
</reference>
<dbReference type="Pfam" id="PF10271">
    <property type="entry name" value="Tmp39"/>
    <property type="match status" value="1"/>
</dbReference>
<dbReference type="Proteomes" id="UP000193380">
    <property type="component" value="Unassembled WGS sequence"/>
</dbReference>
<evidence type="ECO:0000313" key="8">
    <source>
        <dbReference type="Proteomes" id="UP000193380"/>
    </source>
</evidence>